<dbReference type="Proteomes" id="UP001595962">
    <property type="component" value="Unassembled WGS sequence"/>
</dbReference>
<dbReference type="Gene3D" id="3.10.640.10">
    <property type="entry name" value="Restriction endonuclease-like alpha-beta roll domain"/>
    <property type="match status" value="1"/>
</dbReference>
<protein>
    <submittedName>
        <fullName evidence="1">YaeQ family protein</fullName>
    </submittedName>
</protein>
<dbReference type="InterPro" id="IPR009822">
    <property type="entry name" value="YaeQ"/>
</dbReference>
<gene>
    <name evidence="1" type="ORF">ACFO3I_05205</name>
</gene>
<comment type="caution">
    <text evidence="1">The sequence shown here is derived from an EMBL/GenBank/DDBJ whole genome shotgun (WGS) entry which is preliminary data.</text>
</comment>
<sequence>MQLASKVIRLDLNYSSEQSHYYRKTTTYLAPFKEESAEHFARRILAYLSLFEHSPAIARQDGRGKSPDLYIEDQYSQLRLWCAVDVLDEKLMQRASHQAEQVLLLVDELDYRKSKGSYRRHFPNLICTLLTHESLLSFCEMLQGHMQLDVWRDGDQLLITDGQHSLELTFAPTLLH</sequence>
<keyword evidence="2" id="KW-1185">Reference proteome</keyword>
<dbReference type="Pfam" id="PF07152">
    <property type="entry name" value="YaeQ"/>
    <property type="match status" value="1"/>
</dbReference>
<dbReference type="SMART" id="SM01322">
    <property type="entry name" value="YaeQ"/>
    <property type="match status" value="1"/>
</dbReference>
<reference evidence="2" key="1">
    <citation type="journal article" date="2019" name="Int. J. Syst. Evol. Microbiol.">
        <title>The Global Catalogue of Microorganisms (GCM) 10K type strain sequencing project: providing services to taxonomists for standard genome sequencing and annotation.</title>
        <authorList>
            <consortium name="The Broad Institute Genomics Platform"/>
            <consortium name="The Broad Institute Genome Sequencing Center for Infectious Disease"/>
            <person name="Wu L."/>
            <person name="Ma J."/>
        </authorList>
    </citation>
    <scope>NUCLEOTIDE SEQUENCE [LARGE SCALE GENOMIC DNA]</scope>
    <source>
        <strain evidence="2">DT28</strain>
    </source>
</reference>
<dbReference type="InterPro" id="IPR038590">
    <property type="entry name" value="YaeQ_sf"/>
</dbReference>
<dbReference type="SUPFAM" id="SSF52980">
    <property type="entry name" value="Restriction endonuclease-like"/>
    <property type="match status" value="1"/>
</dbReference>
<evidence type="ECO:0000313" key="1">
    <source>
        <dbReference type="EMBL" id="MFC4654425.1"/>
    </source>
</evidence>
<organism evidence="1 2">
    <name type="scientific">Rheinheimera marina</name>
    <dbReference type="NCBI Taxonomy" id="1774958"/>
    <lineage>
        <taxon>Bacteria</taxon>
        <taxon>Pseudomonadati</taxon>
        <taxon>Pseudomonadota</taxon>
        <taxon>Gammaproteobacteria</taxon>
        <taxon>Chromatiales</taxon>
        <taxon>Chromatiaceae</taxon>
        <taxon>Rheinheimera</taxon>
    </lineage>
</organism>
<dbReference type="RefSeq" id="WP_377332318.1">
    <property type="nucleotide sequence ID" value="NZ_JBHSGB010000005.1"/>
</dbReference>
<name>A0ABV9JJT7_9GAMM</name>
<proteinExistence type="predicted"/>
<accession>A0ABV9JJT7</accession>
<dbReference type="InterPro" id="IPR011335">
    <property type="entry name" value="Restrct_endonuc-II-like"/>
</dbReference>
<dbReference type="EMBL" id="JBHSGB010000005">
    <property type="protein sequence ID" value="MFC4654425.1"/>
    <property type="molecule type" value="Genomic_DNA"/>
</dbReference>
<evidence type="ECO:0000313" key="2">
    <source>
        <dbReference type="Proteomes" id="UP001595962"/>
    </source>
</evidence>